<dbReference type="EMBL" id="NPIC01000009">
    <property type="protein sequence ID" value="RDL33152.1"/>
    <property type="molecule type" value="Genomic_DNA"/>
</dbReference>
<evidence type="ECO:0000313" key="2">
    <source>
        <dbReference type="EMBL" id="RDL33152.1"/>
    </source>
</evidence>
<reference evidence="2 3" key="1">
    <citation type="journal article" date="2018" name="IMA Fungus">
        <title>IMA Genome-F 9: Draft genome sequence of Annulohypoxylon stygium, Aspergillus mulundensis, Berkeleyomyces basicola (syn. Thielaviopsis basicola), Ceratocystis smalleyi, two Cercospora beticola strains, Coleophoma cylindrospora, Fusarium fracticaudum, Phialophora cf. hyalina, and Morchella septimelata.</title>
        <authorList>
            <person name="Wingfield B.D."/>
            <person name="Bills G.F."/>
            <person name="Dong Y."/>
            <person name="Huang W."/>
            <person name="Nel W.J."/>
            <person name="Swalarsk-Parry B.S."/>
            <person name="Vaghefi N."/>
            <person name="Wilken P.M."/>
            <person name="An Z."/>
            <person name="de Beer Z.W."/>
            <person name="De Vos L."/>
            <person name="Chen L."/>
            <person name="Duong T.A."/>
            <person name="Gao Y."/>
            <person name="Hammerbacher A."/>
            <person name="Kikkert J.R."/>
            <person name="Li Y."/>
            <person name="Li H."/>
            <person name="Li K."/>
            <person name="Li Q."/>
            <person name="Liu X."/>
            <person name="Ma X."/>
            <person name="Naidoo K."/>
            <person name="Pethybridge S.J."/>
            <person name="Sun J."/>
            <person name="Steenkamp E.T."/>
            <person name="van der Nest M.A."/>
            <person name="van Wyk S."/>
            <person name="Wingfield M.J."/>
            <person name="Xiong C."/>
            <person name="Yue Q."/>
            <person name="Zhang X."/>
        </authorList>
    </citation>
    <scope>NUCLEOTIDE SEQUENCE [LARGE SCALE GENOMIC DNA]</scope>
    <source>
        <strain evidence="2 3">BP 5553</strain>
    </source>
</reference>
<name>A0A370TEM7_9HELO</name>
<dbReference type="RefSeq" id="XP_031866645.1">
    <property type="nucleotide sequence ID" value="XM_032017214.1"/>
</dbReference>
<comment type="caution">
    <text evidence="2">The sequence shown here is derived from an EMBL/GenBank/DDBJ whole genome shotgun (WGS) entry which is preliminary data.</text>
</comment>
<evidence type="ECO:0000313" key="3">
    <source>
        <dbReference type="Proteomes" id="UP000254866"/>
    </source>
</evidence>
<dbReference type="STRING" id="2656787.A0A370TEM7"/>
<proteinExistence type="predicted"/>
<sequence length="66" mass="7230">MSSKRETTSAVQGATKACRASRLVTPGPMLPRNVDSDDSYESSEVPDELNKVITRNVQKFDISAFP</sequence>
<dbReference type="Proteomes" id="UP000254866">
    <property type="component" value="Unassembled WGS sequence"/>
</dbReference>
<dbReference type="GeneID" id="43601440"/>
<gene>
    <name evidence="2" type="ORF">BP5553_08591</name>
</gene>
<feature type="compositionally biased region" description="Acidic residues" evidence="1">
    <location>
        <begin position="36"/>
        <end position="45"/>
    </location>
</feature>
<protein>
    <submittedName>
        <fullName evidence="2">Uncharacterized protein</fullName>
    </submittedName>
</protein>
<dbReference type="AlphaFoldDB" id="A0A370TEM7"/>
<keyword evidence="3" id="KW-1185">Reference proteome</keyword>
<accession>A0A370TEM7</accession>
<evidence type="ECO:0000256" key="1">
    <source>
        <dbReference type="SAM" id="MobiDB-lite"/>
    </source>
</evidence>
<feature type="region of interest" description="Disordered" evidence="1">
    <location>
        <begin position="1"/>
        <end position="45"/>
    </location>
</feature>
<organism evidence="2 3">
    <name type="scientific">Venustampulla echinocandica</name>
    <dbReference type="NCBI Taxonomy" id="2656787"/>
    <lineage>
        <taxon>Eukaryota</taxon>
        <taxon>Fungi</taxon>
        <taxon>Dikarya</taxon>
        <taxon>Ascomycota</taxon>
        <taxon>Pezizomycotina</taxon>
        <taxon>Leotiomycetes</taxon>
        <taxon>Helotiales</taxon>
        <taxon>Pleuroascaceae</taxon>
        <taxon>Venustampulla</taxon>
    </lineage>
</organism>